<dbReference type="Proteomes" id="UP001316803">
    <property type="component" value="Unassembled WGS sequence"/>
</dbReference>
<organism evidence="12 13">
    <name type="scientific">Knufia fluminis</name>
    <dbReference type="NCBI Taxonomy" id="191047"/>
    <lineage>
        <taxon>Eukaryota</taxon>
        <taxon>Fungi</taxon>
        <taxon>Dikarya</taxon>
        <taxon>Ascomycota</taxon>
        <taxon>Pezizomycotina</taxon>
        <taxon>Eurotiomycetes</taxon>
        <taxon>Chaetothyriomycetidae</taxon>
        <taxon>Chaetothyriales</taxon>
        <taxon>Trichomeriaceae</taxon>
        <taxon>Knufia</taxon>
    </lineage>
</organism>
<evidence type="ECO:0000256" key="6">
    <source>
        <dbReference type="ARBA" id="ARBA00022833"/>
    </source>
</evidence>
<keyword evidence="13" id="KW-1185">Reference proteome</keyword>
<dbReference type="Pfam" id="PF05129">
    <property type="entry name" value="Zn_ribbon_Elf1"/>
    <property type="match status" value="1"/>
</dbReference>
<evidence type="ECO:0000256" key="3">
    <source>
        <dbReference type="ARBA" id="ARBA00009730"/>
    </source>
</evidence>
<keyword evidence="6 10" id="KW-0862">Zinc</keyword>
<evidence type="ECO:0000313" key="13">
    <source>
        <dbReference type="Proteomes" id="UP001316803"/>
    </source>
</evidence>
<dbReference type="FunFam" id="2.20.25.190:FF:000001">
    <property type="entry name" value="Transcription elongation factor 1 homolog"/>
    <property type="match status" value="1"/>
</dbReference>
<dbReference type="PANTHER" id="PTHR20934">
    <property type="entry name" value="TRANSCRIPTION ELONGATION FACTOR 1 HOMOLOG"/>
    <property type="match status" value="1"/>
</dbReference>
<evidence type="ECO:0000256" key="8">
    <source>
        <dbReference type="ARBA" id="ARBA00023163"/>
    </source>
</evidence>
<accession>A0AAN8EIN0</accession>
<comment type="similarity">
    <text evidence="3 10">Belongs to the ELOF1 family.</text>
</comment>
<name>A0AAN8EIN0_9EURO</name>
<dbReference type="InterPro" id="IPR007808">
    <property type="entry name" value="Elf1"/>
</dbReference>
<dbReference type="GO" id="GO:0008270">
    <property type="term" value="F:zinc ion binding"/>
    <property type="evidence" value="ECO:0007669"/>
    <property type="project" value="UniProtKB-KW"/>
</dbReference>
<feature type="region of interest" description="Disordered" evidence="11">
    <location>
        <begin position="1"/>
        <end position="21"/>
    </location>
</feature>
<evidence type="ECO:0000256" key="5">
    <source>
        <dbReference type="ARBA" id="ARBA00022771"/>
    </source>
</evidence>
<feature type="compositionally biased region" description="Basic and acidic residues" evidence="11">
    <location>
        <begin position="89"/>
        <end position="99"/>
    </location>
</feature>
<keyword evidence="5 10" id="KW-0863">Zinc-finger</keyword>
<evidence type="ECO:0000256" key="10">
    <source>
        <dbReference type="RuleBase" id="RU364033"/>
    </source>
</evidence>
<comment type="function">
    <text evidence="1 10">Transcription elongation factor implicated in the maintenance of proper chromatin structure in actively transcribed regions.</text>
</comment>
<reference evidence="12 13" key="1">
    <citation type="submission" date="2022-12" db="EMBL/GenBank/DDBJ databases">
        <title>Genomic features and morphological characterization of a novel Knufia sp. strain isolated from spacecraft assembly facility.</title>
        <authorList>
            <person name="Teixeira M."/>
            <person name="Chander A.M."/>
            <person name="Stajich J.E."/>
            <person name="Venkateswaran K."/>
        </authorList>
    </citation>
    <scope>NUCLEOTIDE SEQUENCE [LARGE SCALE GENOMIC DNA]</scope>
    <source>
        <strain evidence="12 13">FJI-L2-BK-P2</strain>
    </source>
</reference>
<keyword evidence="9 10" id="KW-0539">Nucleus</keyword>
<sequence>MGKRKKSSRKPTGPKKRGPLDTQFTCLFCNHEKAVQVKLDKKSGIGDLYCKVCGQKFQSNINYLSAPIDVYSDWIDACESVAQDAVAQEKEATAEDKEFSTYASERPRAAATAGGDDEEDGGYDEDDI</sequence>
<evidence type="ECO:0000256" key="9">
    <source>
        <dbReference type="ARBA" id="ARBA00023242"/>
    </source>
</evidence>
<evidence type="ECO:0000256" key="4">
    <source>
        <dbReference type="ARBA" id="ARBA00022723"/>
    </source>
</evidence>
<evidence type="ECO:0000256" key="2">
    <source>
        <dbReference type="ARBA" id="ARBA00004123"/>
    </source>
</evidence>
<gene>
    <name evidence="12" type="ORF">OHC33_004576</name>
</gene>
<dbReference type="AlphaFoldDB" id="A0AAN8EIN0"/>
<dbReference type="GO" id="GO:0008023">
    <property type="term" value="C:transcription elongation factor complex"/>
    <property type="evidence" value="ECO:0007669"/>
    <property type="project" value="TreeGrafter"/>
</dbReference>
<feature type="region of interest" description="Disordered" evidence="11">
    <location>
        <begin position="89"/>
        <end position="128"/>
    </location>
</feature>
<protein>
    <recommendedName>
        <fullName evidence="10">Transcription elongation factor 1 homolog</fullName>
    </recommendedName>
</protein>
<comment type="subcellular location">
    <subcellularLocation>
        <location evidence="2 10">Nucleus</location>
    </subcellularLocation>
</comment>
<evidence type="ECO:0000256" key="11">
    <source>
        <dbReference type="SAM" id="MobiDB-lite"/>
    </source>
</evidence>
<dbReference type="GO" id="GO:0000993">
    <property type="term" value="F:RNA polymerase II complex binding"/>
    <property type="evidence" value="ECO:0007669"/>
    <property type="project" value="TreeGrafter"/>
</dbReference>
<proteinExistence type="inferred from homology"/>
<evidence type="ECO:0000256" key="7">
    <source>
        <dbReference type="ARBA" id="ARBA00023015"/>
    </source>
</evidence>
<keyword evidence="7 10" id="KW-0805">Transcription regulation</keyword>
<dbReference type="EMBL" id="JAKLMC020000008">
    <property type="protein sequence ID" value="KAK5954850.1"/>
    <property type="molecule type" value="Genomic_DNA"/>
</dbReference>
<dbReference type="SUPFAM" id="SSF57783">
    <property type="entry name" value="Zinc beta-ribbon"/>
    <property type="match status" value="1"/>
</dbReference>
<evidence type="ECO:0000256" key="1">
    <source>
        <dbReference type="ARBA" id="ARBA00003357"/>
    </source>
</evidence>
<keyword evidence="4 10" id="KW-0479">Metal-binding</keyword>
<dbReference type="InterPro" id="IPR038567">
    <property type="entry name" value="T_Elf1_sf"/>
</dbReference>
<comment type="caution">
    <text evidence="12">The sequence shown here is derived from an EMBL/GenBank/DDBJ whole genome shotgun (WGS) entry which is preliminary data.</text>
</comment>
<feature type="compositionally biased region" description="Basic residues" evidence="11">
    <location>
        <begin position="1"/>
        <end position="17"/>
    </location>
</feature>
<dbReference type="PANTHER" id="PTHR20934:SF0">
    <property type="entry name" value="TRANSCRIPTION ELONGATION FACTOR 1 HOMOLOG"/>
    <property type="match status" value="1"/>
</dbReference>
<evidence type="ECO:0000313" key="12">
    <source>
        <dbReference type="EMBL" id="KAK5954850.1"/>
    </source>
</evidence>
<dbReference type="Gene3D" id="2.20.25.190">
    <property type="match status" value="1"/>
</dbReference>
<dbReference type="GO" id="GO:0006368">
    <property type="term" value="P:transcription elongation by RNA polymerase II"/>
    <property type="evidence" value="ECO:0007669"/>
    <property type="project" value="TreeGrafter"/>
</dbReference>
<keyword evidence="8 10" id="KW-0804">Transcription</keyword>
<feature type="compositionally biased region" description="Acidic residues" evidence="11">
    <location>
        <begin position="115"/>
        <end position="128"/>
    </location>
</feature>